<evidence type="ECO:0000256" key="7">
    <source>
        <dbReference type="SAM" id="Phobius"/>
    </source>
</evidence>
<dbReference type="GO" id="GO:0005743">
    <property type="term" value="C:mitochondrial inner membrane"/>
    <property type="evidence" value="ECO:0007669"/>
    <property type="project" value="TreeGrafter"/>
</dbReference>
<dbReference type="GO" id="GO:0033617">
    <property type="term" value="P:mitochondrial respiratory chain complex IV assembly"/>
    <property type="evidence" value="ECO:0007669"/>
    <property type="project" value="TreeGrafter"/>
</dbReference>
<comment type="caution">
    <text evidence="8">The sequence shown here is derived from an EMBL/GenBank/DDBJ whole genome shotgun (WGS) entry which is preliminary data.</text>
</comment>
<comment type="similarity">
    <text evidence="2">Belongs to the OXA1/ALB3/YidC family.</text>
</comment>
<evidence type="ECO:0008006" key="10">
    <source>
        <dbReference type="Google" id="ProtNLM"/>
    </source>
</evidence>
<feature type="transmembrane region" description="Helical" evidence="7">
    <location>
        <begin position="31"/>
        <end position="53"/>
    </location>
</feature>
<feature type="region of interest" description="Disordered" evidence="6">
    <location>
        <begin position="160"/>
        <end position="196"/>
    </location>
</feature>
<feature type="compositionally biased region" description="Pro residues" evidence="6">
    <location>
        <begin position="335"/>
        <end position="349"/>
    </location>
</feature>
<evidence type="ECO:0000256" key="3">
    <source>
        <dbReference type="ARBA" id="ARBA00022692"/>
    </source>
</evidence>
<reference evidence="8" key="1">
    <citation type="submission" date="2022-07" db="EMBL/GenBank/DDBJ databases">
        <title>Fungi with potential for degradation of polypropylene.</title>
        <authorList>
            <person name="Gostincar C."/>
        </authorList>
    </citation>
    <scope>NUCLEOTIDE SEQUENCE</scope>
    <source>
        <strain evidence="8">EXF-13287</strain>
    </source>
</reference>
<evidence type="ECO:0000256" key="6">
    <source>
        <dbReference type="SAM" id="MobiDB-lite"/>
    </source>
</evidence>
<dbReference type="EMBL" id="JANBVN010000095">
    <property type="protein sequence ID" value="KAJ9144830.1"/>
    <property type="molecule type" value="Genomic_DNA"/>
</dbReference>
<proteinExistence type="inferred from homology"/>
<dbReference type="InterPro" id="IPR001708">
    <property type="entry name" value="YidC/ALB3/OXA1/COX18"/>
</dbReference>
<dbReference type="AlphaFoldDB" id="A0AA38RYM3"/>
<evidence type="ECO:0000313" key="9">
    <source>
        <dbReference type="Proteomes" id="UP001174691"/>
    </source>
</evidence>
<comment type="subcellular location">
    <subcellularLocation>
        <location evidence="1">Membrane</location>
        <topology evidence="1">Multi-pass membrane protein</topology>
    </subcellularLocation>
</comment>
<name>A0AA38RYM3_9PEZI</name>
<evidence type="ECO:0000256" key="2">
    <source>
        <dbReference type="ARBA" id="ARBA00009877"/>
    </source>
</evidence>
<keyword evidence="4 7" id="KW-1133">Transmembrane helix</keyword>
<sequence length="349" mass="38422">MTALIATALDAAVYEATQLITTVHTVTGTPWYITIPVAALTVNLAVRLPATIYSRKLEQKRTRLAPLFWAWNSRHTEDVLRTNPGRPTAELRTAIQKKAVASERRISKDHGVQAWKIHYLGSIVAFPFFITVIQGVRRLCGAGGGLFSLFSNPLPKWMSGKEDGREVASAETPLAQDHPVDQSTPPTDAPSQAVAAPSATLEPLNSDLLGYEPSLSTGGCLWFPDLTVADPTHALPYMLSAAMVYVVLPRNLDHTRRLLDPTATDLSWRTRFHRALLVISLALGPLTMHLPAALHLYWITSTLTATTLREIVHKIMKLPRNDYQPPKGRDVLFVQPPPTPPPPPPSQKQ</sequence>
<organism evidence="8 9">
    <name type="scientific">Coniochaeta hoffmannii</name>
    <dbReference type="NCBI Taxonomy" id="91930"/>
    <lineage>
        <taxon>Eukaryota</taxon>
        <taxon>Fungi</taxon>
        <taxon>Dikarya</taxon>
        <taxon>Ascomycota</taxon>
        <taxon>Pezizomycotina</taxon>
        <taxon>Sordariomycetes</taxon>
        <taxon>Sordariomycetidae</taxon>
        <taxon>Coniochaetales</taxon>
        <taxon>Coniochaetaceae</taxon>
        <taxon>Coniochaeta</taxon>
    </lineage>
</organism>
<feature type="transmembrane region" description="Helical" evidence="7">
    <location>
        <begin position="275"/>
        <end position="298"/>
    </location>
</feature>
<dbReference type="GO" id="GO:0032977">
    <property type="term" value="F:membrane insertase activity"/>
    <property type="evidence" value="ECO:0007669"/>
    <property type="project" value="InterPro"/>
</dbReference>
<keyword evidence="5 7" id="KW-0472">Membrane</keyword>
<dbReference type="PANTHER" id="PTHR12428:SF65">
    <property type="entry name" value="CYTOCHROME C OXIDASE ASSEMBLY PROTEIN COX18, MITOCHONDRIAL"/>
    <property type="match status" value="1"/>
</dbReference>
<evidence type="ECO:0000313" key="8">
    <source>
        <dbReference type="EMBL" id="KAJ9144830.1"/>
    </source>
</evidence>
<evidence type="ECO:0000256" key="4">
    <source>
        <dbReference type="ARBA" id="ARBA00022989"/>
    </source>
</evidence>
<gene>
    <name evidence="8" type="ORF">NKR19_g6264</name>
</gene>
<keyword evidence="3 7" id="KW-0812">Transmembrane</keyword>
<feature type="compositionally biased region" description="Polar residues" evidence="6">
    <location>
        <begin position="181"/>
        <end position="190"/>
    </location>
</feature>
<evidence type="ECO:0000256" key="1">
    <source>
        <dbReference type="ARBA" id="ARBA00004141"/>
    </source>
</evidence>
<dbReference type="GO" id="GO:0032979">
    <property type="term" value="P:protein insertion into mitochondrial inner membrane from matrix"/>
    <property type="evidence" value="ECO:0007669"/>
    <property type="project" value="TreeGrafter"/>
</dbReference>
<protein>
    <recommendedName>
        <fullName evidence="10">Mitochondrial export translocase Oxa2</fullName>
    </recommendedName>
</protein>
<dbReference type="PANTHER" id="PTHR12428">
    <property type="entry name" value="OXA1"/>
    <property type="match status" value="1"/>
</dbReference>
<accession>A0AA38RYM3</accession>
<dbReference type="Proteomes" id="UP001174691">
    <property type="component" value="Unassembled WGS sequence"/>
</dbReference>
<keyword evidence="9" id="KW-1185">Reference proteome</keyword>
<feature type="region of interest" description="Disordered" evidence="6">
    <location>
        <begin position="322"/>
        <end position="349"/>
    </location>
</feature>
<evidence type="ECO:0000256" key="5">
    <source>
        <dbReference type="ARBA" id="ARBA00023136"/>
    </source>
</evidence>